<feature type="region of interest" description="Disordered" evidence="1">
    <location>
        <begin position="32"/>
        <end position="91"/>
    </location>
</feature>
<feature type="compositionally biased region" description="Acidic residues" evidence="1">
    <location>
        <begin position="174"/>
        <end position="205"/>
    </location>
</feature>
<reference evidence="2 3" key="1">
    <citation type="journal article" date="2019" name="New Phytol.">
        <title>Comparative genomics reveals unique wood-decay strategies and fruiting body development in the Schizophyllaceae.</title>
        <authorList>
            <person name="Almasi E."/>
            <person name="Sahu N."/>
            <person name="Krizsan K."/>
            <person name="Balint B."/>
            <person name="Kovacs G.M."/>
            <person name="Kiss B."/>
            <person name="Cseklye J."/>
            <person name="Drula E."/>
            <person name="Henrissat B."/>
            <person name="Nagy I."/>
            <person name="Chovatia M."/>
            <person name="Adam C."/>
            <person name="LaButti K."/>
            <person name="Lipzen A."/>
            <person name="Riley R."/>
            <person name="Grigoriev I.V."/>
            <person name="Nagy L.G."/>
        </authorList>
    </citation>
    <scope>NUCLEOTIDE SEQUENCE [LARGE SCALE GENOMIC DNA]</scope>
    <source>
        <strain evidence="2 3">NL-1724</strain>
    </source>
</reference>
<feature type="compositionally biased region" description="Pro residues" evidence="1">
    <location>
        <begin position="156"/>
        <end position="165"/>
    </location>
</feature>
<protein>
    <submittedName>
        <fullName evidence="2">Uncharacterized protein</fullName>
    </submittedName>
</protein>
<evidence type="ECO:0000256" key="1">
    <source>
        <dbReference type="SAM" id="MobiDB-lite"/>
    </source>
</evidence>
<organism evidence="2 3">
    <name type="scientific">Schizophyllum amplum</name>
    <dbReference type="NCBI Taxonomy" id="97359"/>
    <lineage>
        <taxon>Eukaryota</taxon>
        <taxon>Fungi</taxon>
        <taxon>Dikarya</taxon>
        <taxon>Basidiomycota</taxon>
        <taxon>Agaricomycotina</taxon>
        <taxon>Agaricomycetes</taxon>
        <taxon>Agaricomycetidae</taxon>
        <taxon>Agaricales</taxon>
        <taxon>Schizophyllaceae</taxon>
        <taxon>Schizophyllum</taxon>
    </lineage>
</organism>
<evidence type="ECO:0000313" key="2">
    <source>
        <dbReference type="EMBL" id="TRM60488.1"/>
    </source>
</evidence>
<evidence type="ECO:0000313" key="3">
    <source>
        <dbReference type="Proteomes" id="UP000320762"/>
    </source>
</evidence>
<dbReference type="STRING" id="97359.A0A550C6S2"/>
<dbReference type="EMBL" id="VDMD01000021">
    <property type="protein sequence ID" value="TRM60488.1"/>
    <property type="molecule type" value="Genomic_DNA"/>
</dbReference>
<name>A0A550C6S2_9AGAR</name>
<proteinExistence type="predicted"/>
<keyword evidence="3" id="KW-1185">Reference proteome</keyword>
<feature type="compositionally biased region" description="Low complexity" evidence="1">
    <location>
        <begin position="144"/>
        <end position="155"/>
    </location>
</feature>
<feature type="region of interest" description="Disordered" evidence="1">
    <location>
        <begin position="131"/>
        <end position="205"/>
    </location>
</feature>
<accession>A0A550C6S2</accession>
<gene>
    <name evidence="2" type="ORF">BD626DRAFT_504133</name>
</gene>
<comment type="caution">
    <text evidence="2">The sequence shown here is derived from an EMBL/GenBank/DDBJ whole genome shotgun (WGS) entry which is preliminary data.</text>
</comment>
<dbReference type="Proteomes" id="UP000320762">
    <property type="component" value="Unassembled WGS sequence"/>
</dbReference>
<sequence>MTDLTYCYLHMTKNDILVLDTLETPDYLGEDLINKGDSGDEDELDIPEALIPPNPEDQDQLPDQIHPSYPYGNPLSIKHPSSRPQEAGDITKRGVYEALGYPGYHTDLQDSNVWRELALDELFPVDEHHEMAARQTQARKIASGATAQGATTNPQPTAPAPPPLPGVNNVTATTDEEDEEDEDEEEEEGEGEEEGEDDEAPDESA</sequence>
<dbReference type="AlphaFoldDB" id="A0A550C6S2"/>
<dbReference type="OrthoDB" id="2351920at2759"/>